<reference evidence="1 2" key="1">
    <citation type="journal article" date="2023" name="Science">
        <title>Complex scaffold remodeling in plant triterpene biosynthesis.</title>
        <authorList>
            <person name="De La Pena R."/>
            <person name="Hodgson H."/>
            <person name="Liu J.C."/>
            <person name="Stephenson M.J."/>
            <person name="Martin A.C."/>
            <person name="Owen C."/>
            <person name="Harkess A."/>
            <person name="Leebens-Mack J."/>
            <person name="Jimenez L.E."/>
            <person name="Osbourn A."/>
            <person name="Sattely E.S."/>
        </authorList>
    </citation>
    <scope>NUCLEOTIDE SEQUENCE [LARGE SCALE GENOMIC DNA]</scope>
    <source>
        <strain evidence="2">cv. JPN11</strain>
        <tissue evidence="1">Leaf</tissue>
    </source>
</reference>
<evidence type="ECO:0000313" key="1">
    <source>
        <dbReference type="EMBL" id="KAJ4724058.1"/>
    </source>
</evidence>
<sequence>MVRIIVDMNSSGAGGSGGGGASTSWVSTTSVSSSGKRIHREMAELNMEPPPDCSAGPKGDNLYNWVATVIGPAGTPYQGGIFFLDITFPSDYPFKPPKVVFKTRIYHCNVDSAGNISLDILKDNWSPALTITKVLLAIRLMFTNPNLHNPSVPGIAHLYLADRTKHDQLALEWTLRFAK</sequence>
<proteinExistence type="predicted"/>
<dbReference type="Proteomes" id="UP001164539">
    <property type="component" value="Chromosome 2"/>
</dbReference>
<keyword evidence="2" id="KW-1185">Reference proteome</keyword>
<protein>
    <submittedName>
        <fullName evidence="1">Ubiquitin-conjugating enzyme E2</fullName>
    </submittedName>
</protein>
<gene>
    <name evidence="1" type="ORF">OWV82_003090</name>
</gene>
<comment type="caution">
    <text evidence="1">The sequence shown here is derived from an EMBL/GenBank/DDBJ whole genome shotgun (WGS) entry which is preliminary data.</text>
</comment>
<accession>A0ACC1YM25</accession>
<dbReference type="EMBL" id="CM051395">
    <property type="protein sequence ID" value="KAJ4724058.1"/>
    <property type="molecule type" value="Genomic_DNA"/>
</dbReference>
<evidence type="ECO:0000313" key="2">
    <source>
        <dbReference type="Proteomes" id="UP001164539"/>
    </source>
</evidence>
<name>A0ACC1YM25_MELAZ</name>
<organism evidence="1 2">
    <name type="scientific">Melia azedarach</name>
    <name type="common">Chinaberry tree</name>
    <dbReference type="NCBI Taxonomy" id="155640"/>
    <lineage>
        <taxon>Eukaryota</taxon>
        <taxon>Viridiplantae</taxon>
        <taxon>Streptophyta</taxon>
        <taxon>Embryophyta</taxon>
        <taxon>Tracheophyta</taxon>
        <taxon>Spermatophyta</taxon>
        <taxon>Magnoliopsida</taxon>
        <taxon>eudicotyledons</taxon>
        <taxon>Gunneridae</taxon>
        <taxon>Pentapetalae</taxon>
        <taxon>rosids</taxon>
        <taxon>malvids</taxon>
        <taxon>Sapindales</taxon>
        <taxon>Meliaceae</taxon>
        <taxon>Melia</taxon>
    </lineage>
</organism>